<dbReference type="InterPro" id="IPR057306">
    <property type="entry name" value="B-barrel_PelB_C"/>
</dbReference>
<proteinExistence type="predicted"/>
<sequence length="923" mass="106102">MKWQGAVFAVLLFAGQAHAETKPEPYVESYYNDSYQVFVGAGNLVRARQVIDNALYWRPSDVRWWERLAQVARWQGDAETSLQAWQKVAELSDSRQAWDEVMALAPAVYNDELVLEAHQKSLRDRPRDADLIEKIARQYELLGRPAEGVSFFRDWHRRYPSRPALRQMMLLSLNQGADLQAVRYARQYMDRYGPQHDMALHASRIQWLHGDRNAAVDNLARDATGLDYSPQITRQLAVMAAEQGRWDLAQSHYEQLIANDDDTIADLYTYINLIRYRDRDEMVALMSRAWKKLEDPALAVGVLYALQERGDSIGVQVFLDQLSAEQRQKLEQYPQFMQFQAAFQQRNKRHGEARRSLQQALYLAPNDRDSRISWLWLHVAAGNKAILRRSLLAWKEDTRRSSGYWEVCAAAYLVLGDTDEALRYQKALLQRSPNDWSRQWQYAQTLISAGRSDEAWPVLRHLWSNLPAQVENEQKAEYLYMMQALSQYFENGDASLNRANAVARSRGQLEEGNKSDWLAQWSLLQTSQELALGWYLRRMQAEGELQAGAGLTYASLQNDIDGIARARDQYGPKLSTQEQLDTHLQLDEPAMAAARFASLQEGAPELAGAHPMQEDLLLPFARSSQVNAGLQRIGALDIEEWAFTQYQPVGRFSQFALQFNQRAFSSNDETLLVIDEDERRAAVLWQYRRARYQHALYVGQRSLLENTETMASLDLTATLAREWSLGWDYQWHMPADESSLLILGGSRTGSRFALDWNPSSYWQNRLDVADYEYRDLNDQILGDGRIVNIETSWRPWLSRFSPGIRVIHTRADFTEVRQSMGEVRAFIPAGESTSAIPQDYYQTEAVLMLGAGDLHIRPHRLQAWAEIGYSENNLFEDGINGRIGIEGPLIGRDAWKLLFERQLNTGGSNEDSYRAALEYRIYY</sequence>
<keyword evidence="1" id="KW-0732">Signal</keyword>
<dbReference type="Proteomes" id="UP000469421">
    <property type="component" value="Unassembled WGS sequence"/>
</dbReference>
<comment type="caution">
    <text evidence="3">The sequence shown here is derived from an EMBL/GenBank/DDBJ whole genome shotgun (WGS) entry which is preliminary data.</text>
</comment>
<feature type="signal peptide" evidence="1">
    <location>
        <begin position="1"/>
        <end position="19"/>
    </location>
</feature>
<dbReference type="Gene3D" id="1.25.40.10">
    <property type="entry name" value="Tetratricopeptide repeat domain"/>
    <property type="match status" value="2"/>
</dbReference>
<dbReference type="SMART" id="SM00028">
    <property type="entry name" value="TPR"/>
    <property type="match status" value="4"/>
</dbReference>
<dbReference type="InterPro" id="IPR011990">
    <property type="entry name" value="TPR-like_helical_dom_sf"/>
</dbReference>
<dbReference type="EMBL" id="WIRE01000001">
    <property type="protein sequence ID" value="MQX53521.1"/>
    <property type="molecule type" value="Genomic_DNA"/>
</dbReference>
<organism evidence="3 4">
    <name type="scientific">Alcanivorax sediminis</name>
    <dbReference type="NCBI Taxonomy" id="2663008"/>
    <lineage>
        <taxon>Bacteria</taxon>
        <taxon>Pseudomonadati</taxon>
        <taxon>Pseudomonadota</taxon>
        <taxon>Gammaproteobacteria</taxon>
        <taxon>Oceanospirillales</taxon>
        <taxon>Alcanivoracaceae</taxon>
        <taxon>Alcanivorax</taxon>
    </lineage>
</organism>
<dbReference type="Pfam" id="PF24604">
    <property type="entry name" value="B-barrel_PelB_C"/>
    <property type="match status" value="1"/>
</dbReference>
<reference evidence="3 4" key="1">
    <citation type="submission" date="2019-10" db="EMBL/GenBank/DDBJ databases">
        <title>Alcanivorax sp.PA15-N-34 draft genome sequence.</title>
        <authorList>
            <person name="Liao X."/>
            <person name="Shao Z."/>
        </authorList>
    </citation>
    <scope>NUCLEOTIDE SEQUENCE [LARGE SCALE GENOMIC DNA]</scope>
    <source>
        <strain evidence="3 4">PA15-N-34</strain>
    </source>
</reference>
<accession>A0A6N7LZ38</accession>
<dbReference type="AlphaFoldDB" id="A0A6N7LZ38"/>
<dbReference type="Pfam" id="PF13429">
    <property type="entry name" value="TPR_15"/>
    <property type="match status" value="1"/>
</dbReference>
<keyword evidence="4" id="KW-1185">Reference proteome</keyword>
<evidence type="ECO:0000256" key="1">
    <source>
        <dbReference type="SAM" id="SignalP"/>
    </source>
</evidence>
<feature type="domain" description="PelB C-terminal" evidence="2">
    <location>
        <begin position="620"/>
        <end position="922"/>
    </location>
</feature>
<name>A0A6N7LZ38_9GAMM</name>
<evidence type="ECO:0000313" key="3">
    <source>
        <dbReference type="EMBL" id="MQX53521.1"/>
    </source>
</evidence>
<feature type="chain" id="PRO_5026835117" evidence="1">
    <location>
        <begin position="20"/>
        <end position="923"/>
    </location>
</feature>
<evidence type="ECO:0000259" key="2">
    <source>
        <dbReference type="Pfam" id="PF24604"/>
    </source>
</evidence>
<dbReference type="RefSeq" id="WP_153501935.1">
    <property type="nucleotide sequence ID" value="NZ_WIRE01000001.1"/>
</dbReference>
<protein>
    <submittedName>
        <fullName evidence="3">Tetratricopeptide repeat protein</fullName>
    </submittedName>
</protein>
<gene>
    <name evidence="3" type="ORF">GFN93_09695</name>
</gene>
<dbReference type="InterPro" id="IPR019734">
    <property type="entry name" value="TPR_rpt"/>
</dbReference>
<dbReference type="SUPFAM" id="SSF48452">
    <property type="entry name" value="TPR-like"/>
    <property type="match status" value="2"/>
</dbReference>
<evidence type="ECO:0000313" key="4">
    <source>
        <dbReference type="Proteomes" id="UP000469421"/>
    </source>
</evidence>